<evidence type="ECO:0000259" key="2">
    <source>
        <dbReference type="Pfam" id="PF21884"/>
    </source>
</evidence>
<feature type="non-terminal residue" evidence="3">
    <location>
        <position position="141"/>
    </location>
</feature>
<dbReference type="InterPro" id="IPR054076">
    <property type="entry name" value="ZUO1-like_ZHD"/>
</dbReference>
<dbReference type="GO" id="GO:0005737">
    <property type="term" value="C:cytoplasm"/>
    <property type="evidence" value="ECO:0007669"/>
    <property type="project" value="TreeGrafter"/>
</dbReference>
<reference evidence="3" key="1">
    <citation type="submission" date="2015-07" db="EMBL/GenBank/DDBJ databases">
        <title>Adaptation to a free-living lifestyle via gene acquisitions in the diplomonad Trepomonas sp. PC1.</title>
        <authorList>
            <person name="Xu F."/>
            <person name="Jerlstrom-Hultqvist J."/>
            <person name="Kolisko M."/>
            <person name="Simpson A.G.B."/>
            <person name="Roger A.J."/>
            <person name="Svard S.G."/>
            <person name="Andersson J.O."/>
        </authorList>
    </citation>
    <scope>NUCLEOTIDE SEQUENCE</scope>
    <source>
        <strain evidence="3">PC1</strain>
    </source>
</reference>
<evidence type="ECO:0000256" key="1">
    <source>
        <dbReference type="SAM" id="MobiDB-lite"/>
    </source>
</evidence>
<dbReference type="Pfam" id="PF21884">
    <property type="entry name" value="ZUO1-like_ZHD"/>
    <property type="match status" value="1"/>
</dbReference>
<dbReference type="PANTHER" id="PTHR44029">
    <property type="entry name" value="DNAJ HOMOLOG SUBFAMILY C MEMBER 21"/>
    <property type="match status" value="1"/>
</dbReference>
<name>A0A146K7H6_9EUKA</name>
<dbReference type="PANTHER" id="PTHR44029:SF1">
    <property type="entry name" value="DNAJ HOMOLOG SUBFAMILY C MEMBER 21"/>
    <property type="match status" value="1"/>
</dbReference>
<dbReference type="AlphaFoldDB" id="A0A146K7H6"/>
<feature type="compositionally biased region" description="Basic and acidic residues" evidence="1">
    <location>
        <begin position="126"/>
        <end position="141"/>
    </location>
</feature>
<sequence length="141" mass="17472">QQLLTEKLNEQQRKNLEFKKTQQMPEFGDSNSKKDVVKKFYDYFENFQTVKMFQKADMYSQQGENSKMRKIIQQENEKFRQNEREMFNQKIIDLVFYIQRRDPRLVKFQQIEAEEAIQKQQQMEQLQREKAQQREEQDLKF</sequence>
<proteinExistence type="predicted"/>
<feature type="non-terminal residue" evidence="3">
    <location>
        <position position="1"/>
    </location>
</feature>
<dbReference type="EMBL" id="GDID01005060">
    <property type="protein sequence ID" value="JAP91546.1"/>
    <property type="molecule type" value="Transcribed_RNA"/>
</dbReference>
<evidence type="ECO:0000313" key="3">
    <source>
        <dbReference type="EMBL" id="JAP91546.1"/>
    </source>
</evidence>
<gene>
    <name evidence="3" type="ORF">TPC1_16811</name>
</gene>
<organism evidence="3">
    <name type="scientific">Trepomonas sp. PC1</name>
    <dbReference type="NCBI Taxonomy" id="1076344"/>
    <lineage>
        <taxon>Eukaryota</taxon>
        <taxon>Metamonada</taxon>
        <taxon>Diplomonadida</taxon>
        <taxon>Hexamitidae</taxon>
        <taxon>Hexamitinae</taxon>
        <taxon>Trepomonas</taxon>
    </lineage>
</organism>
<dbReference type="InterPro" id="IPR051964">
    <property type="entry name" value="Chaperone_stress_response"/>
</dbReference>
<feature type="domain" description="Zuotin-like zuotin homology" evidence="2">
    <location>
        <begin position="13"/>
        <end position="105"/>
    </location>
</feature>
<feature type="region of interest" description="Disordered" evidence="1">
    <location>
        <begin position="119"/>
        <end position="141"/>
    </location>
</feature>
<accession>A0A146K7H6</accession>
<protein>
    <submittedName>
        <fullName evidence="3">Chaperone protein DnaJ</fullName>
    </submittedName>
</protein>